<evidence type="ECO:0000313" key="1">
    <source>
        <dbReference type="EnsemblMetazoa" id="CJA14316.1"/>
    </source>
</evidence>
<keyword evidence="2" id="KW-1185">Reference proteome</keyword>
<dbReference type="AlphaFoldDB" id="A0A8R1HWZ4"/>
<name>A0A8R1HWZ4_CAEJA</name>
<reference evidence="1" key="2">
    <citation type="submission" date="2022-06" db="UniProtKB">
        <authorList>
            <consortium name="EnsemblMetazoa"/>
        </authorList>
    </citation>
    <scope>IDENTIFICATION</scope>
    <source>
        <strain evidence="1">DF5081</strain>
    </source>
</reference>
<organism evidence="1 2">
    <name type="scientific">Caenorhabditis japonica</name>
    <dbReference type="NCBI Taxonomy" id="281687"/>
    <lineage>
        <taxon>Eukaryota</taxon>
        <taxon>Metazoa</taxon>
        <taxon>Ecdysozoa</taxon>
        <taxon>Nematoda</taxon>
        <taxon>Chromadorea</taxon>
        <taxon>Rhabditida</taxon>
        <taxon>Rhabditina</taxon>
        <taxon>Rhabditomorpha</taxon>
        <taxon>Rhabditoidea</taxon>
        <taxon>Rhabditidae</taxon>
        <taxon>Peloderinae</taxon>
        <taxon>Caenorhabditis</taxon>
    </lineage>
</organism>
<evidence type="ECO:0000313" key="2">
    <source>
        <dbReference type="Proteomes" id="UP000005237"/>
    </source>
</evidence>
<accession>A0A8R1HWZ4</accession>
<sequence>MTSFPFFGIKEHKKHRLEATMIRYILFFLPLASAFSPLEISVAYNGDFKVITPDNAEGIKRYISSELLKEGRVIWQYFYFCEKANSINKKKCGYWVDDKNVKIEGANNNVKRVGDGAVISKMTKNDAGVYSKHPEDKNKKSPFAGLITVLVNGPPSDE</sequence>
<dbReference type="PANTHER" id="PTHR35182:SF2">
    <property type="entry name" value="CONSERVED DOMAIN PROTEIN-RELATED"/>
    <property type="match status" value="1"/>
</dbReference>
<reference evidence="2" key="1">
    <citation type="submission" date="2010-08" db="EMBL/GenBank/DDBJ databases">
        <authorList>
            <consortium name="Caenorhabditis japonica Sequencing Consortium"/>
            <person name="Wilson R.K."/>
        </authorList>
    </citation>
    <scope>NUCLEOTIDE SEQUENCE [LARGE SCALE GENOMIC DNA]</scope>
    <source>
        <strain evidence="2">DF5081</strain>
    </source>
</reference>
<dbReference type="EnsemblMetazoa" id="CJA14316.1">
    <property type="protein sequence ID" value="CJA14316.1"/>
    <property type="gene ID" value="WBGene00133520"/>
</dbReference>
<proteinExistence type="predicted"/>
<dbReference type="Proteomes" id="UP000005237">
    <property type="component" value="Unassembled WGS sequence"/>
</dbReference>
<protein>
    <submittedName>
        <fullName evidence="1">Uncharacterized protein</fullName>
    </submittedName>
</protein>
<dbReference type="PANTHER" id="PTHR35182">
    <property type="entry name" value="PROTEIN CBG13762"/>
    <property type="match status" value="1"/>
</dbReference>